<dbReference type="Pfam" id="PF13377">
    <property type="entry name" value="Peripla_BP_3"/>
    <property type="match status" value="1"/>
</dbReference>
<keyword evidence="3" id="KW-0804">Transcription</keyword>
<evidence type="ECO:0000313" key="6">
    <source>
        <dbReference type="Proteomes" id="UP001597307"/>
    </source>
</evidence>
<dbReference type="PANTHER" id="PTHR30146:SF155">
    <property type="entry name" value="ALANINE RACEMASE"/>
    <property type="match status" value="1"/>
</dbReference>
<organism evidence="5 6">
    <name type="scientific">Arthrobacter flavus</name>
    <dbReference type="NCBI Taxonomy" id="95172"/>
    <lineage>
        <taxon>Bacteria</taxon>
        <taxon>Bacillati</taxon>
        <taxon>Actinomycetota</taxon>
        <taxon>Actinomycetes</taxon>
        <taxon>Micrococcales</taxon>
        <taxon>Micrococcaceae</taxon>
        <taxon>Arthrobacter</taxon>
    </lineage>
</organism>
<dbReference type="PROSITE" id="PS00356">
    <property type="entry name" value="HTH_LACI_1"/>
    <property type="match status" value="1"/>
</dbReference>
<dbReference type="SMART" id="SM00354">
    <property type="entry name" value="HTH_LACI"/>
    <property type="match status" value="1"/>
</dbReference>
<feature type="domain" description="HTH lacI-type" evidence="4">
    <location>
        <begin position="3"/>
        <end position="57"/>
    </location>
</feature>
<accession>A0ABW4Q7R6</accession>
<dbReference type="Pfam" id="PF00356">
    <property type="entry name" value="LacI"/>
    <property type="match status" value="1"/>
</dbReference>
<dbReference type="Gene3D" id="3.40.50.2300">
    <property type="match status" value="2"/>
</dbReference>
<dbReference type="Proteomes" id="UP001597307">
    <property type="component" value="Unassembled WGS sequence"/>
</dbReference>
<dbReference type="InterPro" id="IPR046335">
    <property type="entry name" value="LacI/GalR-like_sensor"/>
</dbReference>
<keyword evidence="1" id="KW-0805">Transcription regulation</keyword>
<proteinExistence type="predicted"/>
<evidence type="ECO:0000256" key="3">
    <source>
        <dbReference type="ARBA" id="ARBA00023163"/>
    </source>
</evidence>
<sequence length="345" mass="36265">MPVTISDVARAAGVSKGAVSYALNGQAGVSEDTRRRILSTAAALGWTPSLRARSLSSSKAYALGLVVARNPRLLGTDPFFPSFIAGIETTLADSGYSLVLTVATQTGSEEASYRRLAHEGRVDGVILSDMRTDDSRIALLLELGLAAVTLNRPDTPSPFPAVCMDDTEGISQAVQHLVDLGHTRIAHVGGTQHYIHGLSRRNAWANTLKLNGLETDLFIEADFGATEGVAATADLLARDNAPTAIVYANDIMATAGQAYAQQQGLRIPADLSVTGYDNTEYAQYLNPALTSIGSDPLLWGSSAAQVLLNQLDGTHDGADVVLPAPRLITRGSTAAPHNRSSSGSK</sequence>
<evidence type="ECO:0000259" key="4">
    <source>
        <dbReference type="PROSITE" id="PS50932"/>
    </source>
</evidence>
<keyword evidence="6" id="KW-1185">Reference proteome</keyword>
<dbReference type="PANTHER" id="PTHR30146">
    <property type="entry name" value="LACI-RELATED TRANSCRIPTIONAL REPRESSOR"/>
    <property type="match status" value="1"/>
</dbReference>
<dbReference type="GO" id="GO:0003677">
    <property type="term" value="F:DNA binding"/>
    <property type="evidence" value="ECO:0007669"/>
    <property type="project" value="UniProtKB-KW"/>
</dbReference>
<dbReference type="Gene3D" id="1.10.260.40">
    <property type="entry name" value="lambda repressor-like DNA-binding domains"/>
    <property type="match status" value="1"/>
</dbReference>
<reference evidence="6" key="1">
    <citation type="journal article" date="2019" name="Int. J. Syst. Evol. Microbiol.">
        <title>The Global Catalogue of Microorganisms (GCM) 10K type strain sequencing project: providing services to taxonomists for standard genome sequencing and annotation.</title>
        <authorList>
            <consortium name="The Broad Institute Genomics Platform"/>
            <consortium name="The Broad Institute Genome Sequencing Center for Infectious Disease"/>
            <person name="Wu L."/>
            <person name="Ma J."/>
        </authorList>
    </citation>
    <scope>NUCLEOTIDE SEQUENCE [LARGE SCALE GENOMIC DNA]</scope>
    <source>
        <strain evidence="6">JCM 11496</strain>
    </source>
</reference>
<protein>
    <submittedName>
        <fullName evidence="5">LacI family DNA-binding transcriptional regulator</fullName>
    </submittedName>
</protein>
<dbReference type="InterPro" id="IPR000843">
    <property type="entry name" value="HTH_LacI"/>
</dbReference>
<comment type="caution">
    <text evidence="5">The sequence shown here is derived from an EMBL/GenBank/DDBJ whole genome shotgun (WGS) entry which is preliminary data.</text>
</comment>
<dbReference type="CDD" id="cd06267">
    <property type="entry name" value="PBP1_LacI_sugar_binding-like"/>
    <property type="match status" value="1"/>
</dbReference>
<dbReference type="EMBL" id="JBHUGA010000027">
    <property type="protein sequence ID" value="MFD1846727.1"/>
    <property type="molecule type" value="Genomic_DNA"/>
</dbReference>
<dbReference type="InterPro" id="IPR028082">
    <property type="entry name" value="Peripla_BP_I"/>
</dbReference>
<dbReference type="SUPFAM" id="SSF47413">
    <property type="entry name" value="lambda repressor-like DNA-binding domains"/>
    <property type="match status" value="1"/>
</dbReference>
<dbReference type="PROSITE" id="PS50932">
    <property type="entry name" value="HTH_LACI_2"/>
    <property type="match status" value="1"/>
</dbReference>
<evidence type="ECO:0000256" key="1">
    <source>
        <dbReference type="ARBA" id="ARBA00023015"/>
    </source>
</evidence>
<dbReference type="RefSeq" id="WP_343878786.1">
    <property type="nucleotide sequence ID" value="NZ_BAAAIJ010000031.1"/>
</dbReference>
<gene>
    <name evidence="5" type="ORF">ACFSFX_08975</name>
</gene>
<dbReference type="SUPFAM" id="SSF53822">
    <property type="entry name" value="Periplasmic binding protein-like I"/>
    <property type="match status" value="1"/>
</dbReference>
<evidence type="ECO:0000256" key="2">
    <source>
        <dbReference type="ARBA" id="ARBA00023125"/>
    </source>
</evidence>
<dbReference type="InterPro" id="IPR010982">
    <property type="entry name" value="Lambda_DNA-bd_dom_sf"/>
</dbReference>
<evidence type="ECO:0000313" key="5">
    <source>
        <dbReference type="EMBL" id="MFD1846727.1"/>
    </source>
</evidence>
<keyword evidence="2 5" id="KW-0238">DNA-binding</keyword>
<name>A0ABW4Q7R6_9MICC</name>
<dbReference type="CDD" id="cd01392">
    <property type="entry name" value="HTH_LacI"/>
    <property type="match status" value="1"/>
</dbReference>